<feature type="region of interest" description="Disordered" evidence="2">
    <location>
        <begin position="1"/>
        <end position="70"/>
    </location>
</feature>
<dbReference type="PROSITE" id="PS50005">
    <property type="entry name" value="TPR"/>
    <property type="match status" value="1"/>
</dbReference>
<evidence type="ECO:0000256" key="1">
    <source>
        <dbReference type="PROSITE-ProRule" id="PRU00339"/>
    </source>
</evidence>
<protein>
    <submittedName>
        <fullName evidence="3">Uncharacterized protein</fullName>
    </submittedName>
</protein>
<reference evidence="3 4" key="1">
    <citation type="submission" date="2024-07" db="EMBL/GenBank/DDBJ databases">
        <title>Section-level genome sequencing and comparative genomics of Aspergillus sections Usti and Cavernicolus.</title>
        <authorList>
            <consortium name="Lawrence Berkeley National Laboratory"/>
            <person name="Nybo J.L."/>
            <person name="Vesth T.C."/>
            <person name="Theobald S."/>
            <person name="Frisvad J.C."/>
            <person name="Larsen T.O."/>
            <person name="Kjaerboelling I."/>
            <person name="Rothschild-Mancinelli K."/>
            <person name="Lyhne E.K."/>
            <person name="Kogle M.E."/>
            <person name="Barry K."/>
            <person name="Clum A."/>
            <person name="Na H."/>
            <person name="Ledsgaard L."/>
            <person name="Lin J."/>
            <person name="Lipzen A."/>
            <person name="Kuo A."/>
            <person name="Riley R."/>
            <person name="Mondo S."/>
            <person name="Labutti K."/>
            <person name="Haridas S."/>
            <person name="Pangalinan J."/>
            <person name="Salamov A.A."/>
            <person name="Simmons B.A."/>
            <person name="Magnuson J.K."/>
            <person name="Chen J."/>
            <person name="Drula E."/>
            <person name="Henrissat B."/>
            <person name="Wiebenga A."/>
            <person name="Lubbers R.J."/>
            <person name="Gomes A.C."/>
            <person name="Makela M.R."/>
            <person name="Stajich J."/>
            <person name="Grigoriev I.V."/>
            <person name="Mortensen U.H."/>
            <person name="De Vries R.P."/>
            <person name="Baker S.E."/>
            <person name="Andersen M.R."/>
        </authorList>
    </citation>
    <scope>NUCLEOTIDE SEQUENCE [LARGE SCALE GENOMIC DNA]</scope>
    <source>
        <strain evidence="3 4">CBS 209.92</strain>
    </source>
</reference>
<keyword evidence="1" id="KW-0802">TPR repeat</keyword>
<dbReference type="SUPFAM" id="SSF48452">
    <property type="entry name" value="TPR-like"/>
    <property type="match status" value="1"/>
</dbReference>
<comment type="caution">
    <text evidence="3">The sequence shown here is derived from an EMBL/GenBank/DDBJ whole genome shotgun (WGS) entry which is preliminary data.</text>
</comment>
<sequence>MRSNSFSPLQEDDGSQAERWQWHGSPQYAPTPGNFGHTPSSPSHLSFIGTSPTTPAELPPPHPNPSRTDKLPLLQYRDWVEGKAYDEDPPTCIHYWIEWKVTLNNRTVVKDTEQDLVLAPRFYCWCSYIAASEKRTVQLYELSLVSVGYMVPSQYDRDYARLQQRLLPHANYLIQRERNNWPDDTMAVLQAFHGLGGLYHDQGKLKDAEEMYQQALAGFEKALGPGHSKTRMVSESLATLATFGAERPRKRDTLYKILRRK</sequence>
<dbReference type="Pfam" id="PF13374">
    <property type="entry name" value="TPR_10"/>
    <property type="match status" value="1"/>
</dbReference>
<accession>A0ABR4FGY7</accession>
<dbReference type="EMBL" id="JBFTWV010000409">
    <property type="protein sequence ID" value="KAL2782501.1"/>
    <property type="molecule type" value="Genomic_DNA"/>
</dbReference>
<dbReference type="InterPro" id="IPR011990">
    <property type="entry name" value="TPR-like_helical_dom_sf"/>
</dbReference>
<evidence type="ECO:0000256" key="2">
    <source>
        <dbReference type="SAM" id="MobiDB-lite"/>
    </source>
</evidence>
<dbReference type="Proteomes" id="UP001610563">
    <property type="component" value="Unassembled WGS sequence"/>
</dbReference>
<gene>
    <name evidence="3" type="ORF">BJX66DRAFT_345772</name>
</gene>
<feature type="repeat" description="TPR" evidence="1">
    <location>
        <begin position="189"/>
        <end position="222"/>
    </location>
</feature>
<name>A0ABR4FGY7_9EURO</name>
<evidence type="ECO:0000313" key="3">
    <source>
        <dbReference type="EMBL" id="KAL2782501.1"/>
    </source>
</evidence>
<keyword evidence="4" id="KW-1185">Reference proteome</keyword>
<dbReference type="InterPro" id="IPR019734">
    <property type="entry name" value="TPR_rpt"/>
</dbReference>
<organism evidence="3 4">
    <name type="scientific">Aspergillus keveii</name>
    <dbReference type="NCBI Taxonomy" id="714993"/>
    <lineage>
        <taxon>Eukaryota</taxon>
        <taxon>Fungi</taxon>
        <taxon>Dikarya</taxon>
        <taxon>Ascomycota</taxon>
        <taxon>Pezizomycotina</taxon>
        <taxon>Eurotiomycetes</taxon>
        <taxon>Eurotiomycetidae</taxon>
        <taxon>Eurotiales</taxon>
        <taxon>Aspergillaceae</taxon>
        <taxon>Aspergillus</taxon>
        <taxon>Aspergillus subgen. Nidulantes</taxon>
    </lineage>
</organism>
<evidence type="ECO:0000313" key="4">
    <source>
        <dbReference type="Proteomes" id="UP001610563"/>
    </source>
</evidence>
<proteinExistence type="predicted"/>
<dbReference type="Gene3D" id="1.25.40.10">
    <property type="entry name" value="Tetratricopeptide repeat domain"/>
    <property type="match status" value="1"/>
</dbReference>